<dbReference type="OrthoDB" id="5509362at2"/>
<organism evidence="1">
    <name type="scientific">Desulfitobacterium hafniense</name>
    <name type="common">Desulfitobacterium frappieri</name>
    <dbReference type="NCBI Taxonomy" id="49338"/>
    <lineage>
        <taxon>Bacteria</taxon>
        <taxon>Bacillati</taxon>
        <taxon>Bacillota</taxon>
        <taxon>Clostridia</taxon>
        <taxon>Eubacteriales</taxon>
        <taxon>Desulfitobacteriaceae</taxon>
        <taxon>Desulfitobacterium</taxon>
    </lineage>
</organism>
<reference evidence="1" key="1">
    <citation type="submission" date="2014-07" db="EMBL/GenBank/DDBJ databases">
        <authorList>
            <person name="Hornung V.Bastian."/>
        </authorList>
    </citation>
    <scope>NUCLEOTIDE SEQUENCE</scope>
    <source>
        <strain evidence="1">PCE-S</strain>
    </source>
</reference>
<dbReference type="AlphaFoldDB" id="A0A098B4F0"/>
<evidence type="ECO:0000313" key="3">
    <source>
        <dbReference type="Proteomes" id="UP000054623"/>
    </source>
</evidence>
<evidence type="ECO:0000313" key="1">
    <source>
        <dbReference type="EMBL" id="CDX02736.1"/>
    </source>
</evidence>
<protein>
    <submittedName>
        <fullName evidence="1">Vitamin B12 dependent methionine synthase</fullName>
        <ecNumber evidence="1">2.1.1.13</ecNumber>
    </submittedName>
</protein>
<accession>A0A098B4F0</accession>
<proteinExistence type="predicted"/>
<keyword evidence="1" id="KW-0489">Methyltransferase</keyword>
<dbReference type="InterPro" id="IPR037010">
    <property type="entry name" value="VitB12-dep_Met_synth_activ_sf"/>
</dbReference>
<sequence>MNTKVMTAIPFTIDRDWLFTHLHIKPGKPYVEDVVNMIEQALTIGKPKAAYRLAYIESKGEDFVVVDGFKFTSRVLRVNLAETFKVVPYVITCGEELEGWAKTFHHMFETYCADGIMEAVMHSARVAFFAQIAEEYNLGHAVNMNPGSLEDWPLKEQAPLFQLLGDTKSLIGVELKESFLMSPIKTVSGFRFSKEGSYENCQLCPREKCPGRRAPYEQNLYAERYQLK</sequence>
<keyword evidence="1" id="KW-0808">Transferase</keyword>
<dbReference type="SUPFAM" id="SSF56507">
    <property type="entry name" value="Methionine synthase activation domain-like"/>
    <property type="match status" value="1"/>
</dbReference>
<dbReference type="Proteomes" id="UP000054623">
    <property type="component" value="Unassembled WGS sequence"/>
</dbReference>
<dbReference type="RefSeq" id="WP_005813120.1">
    <property type="nucleotide sequence ID" value="NZ_CABKQQ010000044.1"/>
</dbReference>
<dbReference type="GO" id="GO:0032259">
    <property type="term" value="P:methylation"/>
    <property type="evidence" value="ECO:0007669"/>
    <property type="project" value="UniProtKB-KW"/>
</dbReference>
<evidence type="ECO:0000313" key="2">
    <source>
        <dbReference type="EMBL" id="KTE90171.1"/>
    </source>
</evidence>
<reference evidence="2 3" key="2">
    <citation type="submission" date="2015-12" db="EMBL/GenBank/DDBJ databases">
        <title>Draft Genome Sequence of Desulfitobacterium hafniense Strain DH, a Sulfate-reducing Bacterium Isolated from Paddy Soils.</title>
        <authorList>
            <person name="Bao P."/>
            <person name="Zhang X."/>
            <person name="Li G."/>
        </authorList>
    </citation>
    <scope>NUCLEOTIDE SEQUENCE [LARGE SCALE GENOMIC DNA]</scope>
    <source>
        <strain evidence="2 3">DH</strain>
    </source>
</reference>
<name>A0A098B4F0_DESHA</name>
<dbReference type="GO" id="GO:0008705">
    <property type="term" value="F:methionine synthase activity"/>
    <property type="evidence" value="ECO:0007669"/>
    <property type="project" value="UniProtKB-EC"/>
</dbReference>
<dbReference type="PATRIC" id="fig|49338.4.peg.3059"/>
<dbReference type="EC" id="2.1.1.13" evidence="1"/>
<dbReference type="EMBL" id="LOCK01000050">
    <property type="protein sequence ID" value="KTE90171.1"/>
    <property type="molecule type" value="Genomic_DNA"/>
</dbReference>
<dbReference type="Gene3D" id="3.40.109.40">
    <property type="match status" value="1"/>
</dbReference>
<gene>
    <name evidence="2" type="ORF">AT727_09600</name>
    <name evidence="1" type="ORF">DPCES_2849</name>
</gene>
<dbReference type="EMBL" id="LK996017">
    <property type="protein sequence ID" value="CDX02736.1"/>
    <property type="molecule type" value="Genomic_DNA"/>
</dbReference>